<feature type="transmembrane region" description="Helical" evidence="1">
    <location>
        <begin position="189"/>
        <end position="213"/>
    </location>
</feature>
<dbReference type="EMBL" id="BARW01002965">
    <property type="protein sequence ID" value="GAI61812.1"/>
    <property type="molecule type" value="Genomic_DNA"/>
</dbReference>
<feature type="transmembrane region" description="Helical" evidence="1">
    <location>
        <begin position="18"/>
        <end position="43"/>
    </location>
</feature>
<keyword evidence="1" id="KW-1133">Transmembrane helix</keyword>
<feature type="transmembrane region" description="Helical" evidence="1">
    <location>
        <begin position="151"/>
        <end position="169"/>
    </location>
</feature>
<reference evidence="2" key="1">
    <citation type="journal article" date="2014" name="Front. Microbiol.">
        <title>High frequency of phylogenetically diverse reductive dehalogenase-homologous genes in deep subseafloor sedimentary metagenomes.</title>
        <authorList>
            <person name="Kawai M."/>
            <person name="Futagami T."/>
            <person name="Toyoda A."/>
            <person name="Takaki Y."/>
            <person name="Nishi S."/>
            <person name="Hori S."/>
            <person name="Arai W."/>
            <person name="Tsubouchi T."/>
            <person name="Morono Y."/>
            <person name="Uchiyama I."/>
            <person name="Ito T."/>
            <person name="Fujiyama A."/>
            <person name="Inagaki F."/>
            <person name="Takami H."/>
        </authorList>
    </citation>
    <scope>NUCLEOTIDE SEQUENCE</scope>
    <source>
        <strain evidence="2">Expedition CK06-06</strain>
    </source>
</reference>
<feature type="non-terminal residue" evidence="2">
    <location>
        <position position="216"/>
    </location>
</feature>
<dbReference type="AlphaFoldDB" id="X1PZS4"/>
<organism evidence="2">
    <name type="scientific">marine sediment metagenome</name>
    <dbReference type="NCBI Taxonomy" id="412755"/>
    <lineage>
        <taxon>unclassified sequences</taxon>
        <taxon>metagenomes</taxon>
        <taxon>ecological metagenomes</taxon>
    </lineage>
</organism>
<protein>
    <submittedName>
        <fullName evidence="2">Uncharacterized protein</fullName>
    </submittedName>
</protein>
<gene>
    <name evidence="2" type="ORF">S12H4_07862</name>
</gene>
<evidence type="ECO:0000256" key="1">
    <source>
        <dbReference type="SAM" id="Phobius"/>
    </source>
</evidence>
<feature type="transmembrane region" description="Helical" evidence="1">
    <location>
        <begin position="108"/>
        <end position="130"/>
    </location>
</feature>
<accession>X1PZS4</accession>
<comment type="caution">
    <text evidence="2">The sequence shown here is derived from an EMBL/GenBank/DDBJ whole genome shotgun (WGS) entry which is preliminary data.</text>
</comment>
<evidence type="ECO:0000313" key="2">
    <source>
        <dbReference type="EMBL" id="GAI61812.1"/>
    </source>
</evidence>
<feature type="transmembrane region" description="Helical" evidence="1">
    <location>
        <begin position="83"/>
        <end position="102"/>
    </location>
</feature>
<keyword evidence="1" id="KW-0812">Transmembrane</keyword>
<feature type="transmembrane region" description="Helical" evidence="1">
    <location>
        <begin position="49"/>
        <end position="71"/>
    </location>
</feature>
<keyword evidence="1" id="KW-0472">Membrane</keyword>
<proteinExistence type="predicted"/>
<sequence length="216" mass="24981">MDTIENLKKLGLKENRKYLILVIWLLVSITIIQLPFQFSILILGNQIDLFDLIGVVIYVPFLTFLVFVFLYSLFAKKDVKEVAAWKIFLLLFLTLPLMFFLIPIMVVIFLFSIISYIFFTSWFILYGAYLTSKRLDDSFKKRVHSSFYRSVEFIGGSIFSILLLGLYLSESQGIGALIGFTFTQTVYDTLNFVVIFVGFIIIAFILVGVIYIFKKI</sequence>
<name>X1PZS4_9ZZZZ</name>